<feature type="region of interest" description="Disordered" evidence="1">
    <location>
        <begin position="56"/>
        <end position="80"/>
    </location>
</feature>
<organism evidence="2 3">
    <name type="scientific">Citrifermentans bremense</name>
    <dbReference type="NCBI Taxonomy" id="60035"/>
    <lineage>
        <taxon>Bacteria</taxon>
        <taxon>Pseudomonadati</taxon>
        <taxon>Thermodesulfobacteriota</taxon>
        <taxon>Desulfuromonadia</taxon>
        <taxon>Geobacterales</taxon>
        <taxon>Geobacteraceae</taxon>
        <taxon>Citrifermentans</taxon>
    </lineage>
</organism>
<sequence>METQPATKRLCSEIQLFDLCDLDTCTCKDGRYCTNPAILARFEAIKEEDERNHYVAEEFDEEDEDAEEFDGHDDDYEEEE</sequence>
<accession>A0A6S6LZH6</accession>
<dbReference type="AlphaFoldDB" id="A0A6S6LZH6"/>
<gene>
    <name evidence="2" type="ORF">GEOBRER4_n2342</name>
</gene>
<dbReference type="KEGG" id="gbn:GEOBRER4_22570"/>
<evidence type="ECO:0000313" key="3">
    <source>
        <dbReference type="Proteomes" id="UP000515472"/>
    </source>
</evidence>
<evidence type="ECO:0000313" key="2">
    <source>
        <dbReference type="EMBL" id="BCG47507.1"/>
    </source>
</evidence>
<dbReference type="EMBL" id="AP023213">
    <property type="protein sequence ID" value="BCG47507.1"/>
    <property type="molecule type" value="Genomic_DNA"/>
</dbReference>
<evidence type="ECO:0000256" key="1">
    <source>
        <dbReference type="SAM" id="MobiDB-lite"/>
    </source>
</evidence>
<protein>
    <submittedName>
        <fullName evidence="2">Uncharacterized protein</fullName>
    </submittedName>
</protein>
<dbReference type="RefSeq" id="WP_085812492.1">
    <property type="nucleotide sequence ID" value="NZ_AP023213.1"/>
</dbReference>
<name>A0A6S6LZH6_9BACT</name>
<reference evidence="2 3" key="1">
    <citation type="submission" date="2020-06" db="EMBL/GenBank/DDBJ databases">
        <title>Interaction of electrochemicaly active bacteria, Geobacter bremensis R4 on different carbon anode.</title>
        <authorList>
            <person name="Meng L."/>
            <person name="Yoshida N."/>
        </authorList>
    </citation>
    <scope>NUCLEOTIDE SEQUENCE [LARGE SCALE GENOMIC DNA]</scope>
    <source>
        <strain evidence="2 3">R4</strain>
    </source>
</reference>
<feature type="compositionally biased region" description="Acidic residues" evidence="1">
    <location>
        <begin position="57"/>
        <end position="80"/>
    </location>
</feature>
<keyword evidence="3" id="KW-1185">Reference proteome</keyword>
<proteinExistence type="predicted"/>
<dbReference type="Proteomes" id="UP000515472">
    <property type="component" value="Chromosome"/>
</dbReference>